<evidence type="ECO:0000256" key="1">
    <source>
        <dbReference type="SAM" id="SignalP"/>
    </source>
</evidence>
<keyword evidence="1" id="KW-0732">Signal</keyword>
<proteinExistence type="predicted"/>
<accession>A0A9P8SYZ2</accession>
<dbReference type="EMBL" id="JAEUBD010001571">
    <property type="protein sequence ID" value="KAH3659001.1"/>
    <property type="molecule type" value="Genomic_DNA"/>
</dbReference>
<sequence length="126" mass="13786">MVILMFFDLAWIKVWVAKTCSTSERKSLFRTNNVDNTLSGIGHSEVGQTKVSNVVFQSLHLHPGVILLDESVKALEVLSGVGWDVVVDGGKGAVWSSDCSACCLETFKGLWTGHFMDQVSVNINQI</sequence>
<evidence type="ECO:0000313" key="3">
    <source>
        <dbReference type="Proteomes" id="UP000788993"/>
    </source>
</evidence>
<dbReference type="Proteomes" id="UP000788993">
    <property type="component" value="Unassembled WGS sequence"/>
</dbReference>
<protein>
    <submittedName>
        <fullName evidence="2">Uncharacterized protein</fullName>
    </submittedName>
</protein>
<feature type="chain" id="PRO_5040232964" evidence="1">
    <location>
        <begin position="18"/>
        <end position="126"/>
    </location>
</feature>
<name>A0A9P8SYZ2_9ASCO</name>
<organism evidence="2 3">
    <name type="scientific">Ogataea polymorpha</name>
    <dbReference type="NCBI Taxonomy" id="460523"/>
    <lineage>
        <taxon>Eukaryota</taxon>
        <taxon>Fungi</taxon>
        <taxon>Dikarya</taxon>
        <taxon>Ascomycota</taxon>
        <taxon>Saccharomycotina</taxon>
        <taxon>Pichiomycetes</taxon>
        <taxon>Pichiales</taxon>
        <taxon>Pichiaceae</taxon>
        <taxon>Ogataea</taxon>
    </lineage>
</organism>
<dbReference type="AntiFam" id="ANF00100">
    <property type="entry name" value="Shadow ORF (opposite leuC)"/>
</dbReference>
<reference evidence="2" key="1">
    <citation type="journal article" date="2021" name="Open Biol.">
        <title>Shared evolutionary footprints suggest mitochondrial oxidative damage underlies multiple complex I losses in fungi.</title>
        <authorList>
            <person name="Schikora-Tamarit M.A."/>
            <person name="Marcet-Houben M."/>
            <person name="Nosek J."/>
            <person name="Gabaldon T."/>
        </authorList>
    </citation>
    <scope>NUCLEOTIDE SEQUENCE</scope>
    <source>
        <strain evidence="2">NCAIM Y.01608</strain>
    </source>
</reference>
<evidence type="ECO:0000313" key="2">
    <source>
        <dbReference type="EMBL" id="KAH3659001.1"/>
    </source>
</evidence>
<dbReference type="AlphaFoldDB" id="A0A9P8SYZ2"/>
<keyword evidence="3" id="KW-1185">Reference proteome</keyword>
<gene>
    <name evidence="2" type="ORF">OGATHE_006727</name>
</gene>
<reference evidence="2" key="2">
    <citation type="submission" date="2021-01" db="EMBL/GenBank/DDBJ databases">
        <authorList>
            <person name="Schikora-Tamarit M.A."/>
        </authorList>
    </citation>
    <scope>NUCLEOTIDE SEQUENCE</scope>
    <source>
        <strain evidence="2">NCAIM Y.01608</strain>
    </source>
</reference>
<feature type="signal peptide" evidence="1">
    <location>
        <begin position="1"/>
        <end position="17"/>
    </location>
</feature>
<comment type="caution">
    <text evidence="2">The sequence shown here is derived from an EMBL/GenBank/DDBJ whole genome shotgun (WGS) entry which is preliminary data.</text>
</comment>